<feature type="region of interest" description="Disordered" evidence="1">
    <location>
        <begin position="350"/>
        <end position="406"/>
    </location>
</feature>
<feature type="region of interest" description="Disordered" evidence="1">
    <location>
        <begin position="449"/>
        <end position="494"/>
    </location>
</feature>
<evidence type="ECO:0000313" key="3">
    <source>
        <dbReference type="EMBL" id="KAF2022967.1"/>
    </source>
</evidence>
<name>A0A9P4LFW0_9PLEO</name>
<evidence type="ECO:0000256" key="2">
    <source>
        <dbReference type="SAM" id="SignalP"/>
    </source>
</evidence>
<keyword evidence="4" id="KW-1185">Reference proteome</keyword>
<feature type="region of interest" description="Disordered" evidence="1">
    <location>
        <begin position="558"/>
        <end position="580"/>
    </location>
</feature>
<feature type="chain" id="PRO_5040234311" evidence="2">
    <location>
        <begin position="17"/>
        <end position="769"/>
    </location>
</feature>
<dbReference type="EMBL" id="ML978399">
    <property type="protein sequence ID" value="KAF2022967.1"/>
    <property type="molecule type" value="Genomic_DNA"/>
</dbReference>
<dbReference type="OrthoDB" id="291007at2759"/>
<gene>
    <name evidence="3" type="ORF">EK21DRAFT_95295</name>
</gene>
<accession>A0A9P4LFW0</accession>
<organism evidence="3 4">
    <name type="scientific">Setomelanomma holmii</name>
    <dbReference type="NCBI Taxonomy" id="210430"/>
    <lineage>
        <taxon>Eukaryota</taxon>
        <taxon>Fungi</taxon>
        <taxon>Dikarya</taxon>
        <taxon>Ascomycota</taxon>
        <taxon>Pezizomycotina</taxon>
        <taxon>Dothideomycetes</taxon>
        <taxon>Pleosporomycetidae</taxon>
        <taxon>Pleosporales</taxon>
        <taxon>Pleosporineae</taxon>
        <taxon>Phaeosphaeriaceae</taxon>
        <taxon>Setomelanomma</taxon>
    </lineage>
</organism>
<feature type="signal peptide" evidence="2">
    <location>
        <begin position="1"/>
        <end position="16"/>
    </location>
</feature>
<comment type="caution">
    <text evidence="3">The sequence shown here is derived from an EMBL/GenBank/DDBJ whole genome shotgun (WGS) entry which is preliminary data.</text>
</comment>
<feature type="compositionally biased region" description="Low complexity" evidence="1">
    <location>
        <begin position="316"/>
        <end position="330"/>
    </location>
</feature>
<dbReference type="AlphaFoldDB" id="A0A9P4LFW0"/>
<feature type="region of interest" description="Disordered" evidence="1">
    <location>
        <begin position="269"/>
        <end position="331"/>
    </location>
</feature>
<evidence type="ECO:0000256" key="1">
    <source>
        <dbReference type="SAM" id="MobiDB-lite"/>
    </source>
</evidence>
<reference evidence="3" key="1">
    <citation type="journal article" date="2020" name="Stud. Mycol.">
        <title>101 Dothideomycetes genomes: a test case for predicting lifestyles and emergence of pathogens.</title>
        <authorList>
            <person name="Haridas S."/>
            <person name="Albert R."/>
            <person name="Binder M."/>
            <person name="Bloem J."/>
            <person name="Labutti K."/>
            <person name="Salamov A."/>
            <person name="Andreopoulos B."/>
            <person name="Baker S."/>
            <person name="Barry K."/>
            <person name="Bills G."/>
            <person name="Bluhm B."/>
            <person name="Cannon C."/>
            <person name="Castanera R."/>
            <person name="Culley D."/>
            <person name="Daum C."/>
            <person name="Ezra D."/>
            <person name="Gonzalez J."/>
            <person name="Henrissat B."/>
            <person name="Kuo A."/>
            <person name="Liang C."/>
            <person name="Lipzen A."/>
            <person name="Lutzoni F."/>
            <person name="Magnuson J."/>
            <person name="Mondo S."/>
            <person name="Nolan M."/>
            <person name="Ohm R."/>
            <person name="Pangilinan J."/>
            <person name="Park H.-J."/>
            <person name="Ramirez L."/>
            <person name="Alfaro M."/>
            <person name="Sun H."/>
            <person name="Tritt A."/>
            <person name="Yoshinaga Y."/>
            <person name="Zwiers L.-H."/>
            <person name="Turgeon B."/>
            <person name="Goodwin S."/>
            <person name="Spatafora J."/>
            <person name="Crous P."/>
            <person name="Grigoriev I."/>
        </authorList>
    </citation>
    <scope>NUCLEOTIDE SEQUENCE</scope>
    <source>
        <strain evidence="3">CBS 110217</strain>
    </source>
</reference>
<keyword evidence="2" id="KW-0732">Signal</keyword>
<evidence type="ECO:0000313" key="4">
    <source>
        <dbReference type="Proteomes" id="UP000799777"/>
    </source>
</evidence>
<feature type="compositionally biased region" description="Polar residues" evidence="1">
    <location>
        <begin position="270"/>
        <end position="284"/>
    </location>
</feature>
<proteinExistence type="predicted"/>
<feature type="compositionally biased region" description="Low complexity" evidence="1">
    <location>
        <begin position="561"/>
        <end position="580"/>
    </location>
</feature>
<dbReference type="Proteomes" id="UP000799777">
    <property type="component" value="Unassembled WGS sequence"/>
</dbReference>
<sequence length="769" mass="79059">MKAFVAGALLLQTINAQGLGGLGSLGGVTGGLTGAAGGIAPLPVPNPSASSEAGLLPSDVGAAAGDLAIPTPLDAVPLPSGTADDILDPSSIEDTFGAGATPGDGASFDGQDVGSSTPVLNGLPALPLESDVTSTGDVVPDLPVDPNSGLGNAPSLTDGLVLGAVTSAVADAPSIVIDLGNAVATTVADVPSTVDDLGNTVASTVADVPSLVDYLGNTVESTIADVPSIFDDLGNTVDPTVPETPSIIDDSGFGTVATPVVDSEPDWSIYGTSSADGSVPTEDTTFPDFDATGGSFDASGMDGAALPNETGTPDPFADLPDDGGALAGDQGFDHVSSSAILPEVTPAADDGYLAPEVTPAADGGSLSGATGWTGEDAGNYDGQDYGPDDTSDDNGHDDDEECPSYCLKGADYATSNSYPTDTSSYPDDSSDDSGYPMIKRIFRRLTRRQGSSDGGFAAFQWPSAGKGKKNNDSEDDCNPNLPDWVHETSGKTPCKPKCPASCYYQPAPVGYPETPTGYPTPTPWTYEPYASNASTPTWDDSTEASTSTQTTFITSVITGESEPYPYTDEPYPYTSDESYPDSSYPSAIAYPDSAYPASGSCDTGSCPGSSDDKDWTGDSLATICPKQCNPFDPAANKCDITSSCTTTGKGKYCCACRAGYRASAWNEKDFSKQFKFDGQPYVYTAEGVVCDKVCSDQTCSEVLSRPLCQSACPYVARVGGDDENVDEDGRGFFVSGSVYSRTCMKELGLYGGCNLYSGCMQSFHNSYFT</sequence>
<feature type="compositionally biased region" description="Acidic residues" evidence="1">
    <location>
        <begin position="386"/>
        <end position="402"/>
    </location>
</feature>
<protein>
    <submittedName>
        <fullName evidence="3">Uncharacterized protein</fullName>
    </submittedName>
</protein>